<evidence type="ECO:0008006" key="3">
    <source>
        <dbReference type="Google" id="ProtNLM"/>
    </source>
</evidence>
<dbReference type="Pfam" id="PF01126">
    <property type="entry name" value="Heme_oxygenase"/>
    <property type="match status" value="1"/>
</dbReference>
<dbReference type="InterPro" id="IPR016084">
    <property type="entry name" value="Haem_Oase-like_multi-hlx"/>
</dbReference>
<dbReference type="GO" id="GO:0006788">
    <property type="term" value="P:heme oxidation"/>
    <property type="evidence" value="ECO:0007669"/>
    <property type="project" value="InterPro"/>
</dbReference>
<dbReference type="AlphaFoldDB" id="A0A167M9W9"/>
<dbReference type="SUPFAM" id="SSF48613">
    <property type="entry name" value="Heme oxygenase-like"/>
    <property type="match status" value="1"/>
</dbReference>
<dbReference type="Proteomes" id="UP000076738">
    <property type="component" value="Unassembled WGS sequence"/>
</dbReference>
<dbReference type="STRING" id="1330018.A0A167M9W9"/>
<organism evidence="1 2">
    <name type="scientific">Calocera viscosa (strain TUFC12733)</name>
    <dbReference type="NCBI Taxonomy" id="1330018"/>
    <lineage>
        <taxon>Eukaryota</taxon>
        <taxon>Fungi</taxon>
        <taxon>Dikarya</taxon>
        <taxon>Basidiomycota</taxon>
        <taxon>Agaricomycotina</taxon>
        <taxon>Dacrymycetes</taxon>
        <taxon>Dacrymycetales</taxon>
        <taxon>Dacrymycetaceae</taxon>
        <taxon>Calocera</taxon>
    </lineage>
</organism>
<dbReference type="EMBL" id="KV417284">
    <property type="protein sequence ID" value="KZO96489.1"/>
    <property type="molecule type" value="Genomic_DNA"/>
</dbReference>
<evidence type="ECO:0000313" key="1">
    <source>
        <dbReference type="EMBL" id="KZO96489.1"/>
    </source>
</evidence>
<dbReference type="OrthoDB" id="652091at2759"/>
<keyword evidence="2" id="KW-1185">Reference proteome</keyword>
<sequence>MLPTSTSLHSYSALDVNPASWPPALLFSPHAPLQVYVRRLIRLAQEQPEGLLVHAYMYLSYLGNLSRGQIIRRRLAKQLSLFPPSASSGDKAEDVPTPGLTFFEFSRLDEQGREDMADKANKAFR</sequence>
<name>A0A167M9W9_CALVF</name>
<dbReference type="InterPro" id="IPR002051">
    <property type="entry name" value="Haem_Oase"/>
</dbReference>
<accession>A0A167M9W9</accession>
<protein>
    <recommendedName>
        <fullName evidence="3">Heme oxygenase-like protein</fullName>
    </recommendedName>
</protein>
<dbReference type="InterPro" id="IPR016053">
    <property type="entry name" value="Haem_Oase-like"/>
</dbReference>
<reference evidence="1 2" key="1">
    <citation type="journal article" date="2016" name="Mol. Biol. Evol.">
        <title>Comparative Genomics of Early-Diverging Mushroom-Forming Fungi Provides Insights into the Origins of Lignocellulose Decay Capabilities.</title>
        <authorList>
            <person name="Nagy L.G."/>
            <person name="Riley R."/>
            <person name="Tritt A."/>
            <person name="Adam C."/>
            <person name="Daum C."/>
            <person name="Floudas D."/>
            <person name="Sun H."/>
            <person name="Yadav J.S."/>
            <person name="Pangilinan J."/>
            <person name="Larsson K.H."/>
            <person name="Matsuura K."/>
            <person name="Barry K."/>
            <person name="Labutti K."/>
            <person name="Kuo R."/>
            <person name="Ohm R.A."/>
            <person name="Bhattacharya S.S."/>
            <person name="Shirouzu T."/>
            <person name="Yoshinaga Y."/>
            <person name="Martin F.M."/>
            <person name="Grigoriev I.V."/>
            <person name="Hibbett D.S."/>
        </authorList>
    </citation>
    <scope>NUCLEOTIDE SEQUENCE [LARGE SCALE GENOMIC DNA]</scope>
    <source>
        <strain evidence="1 2">TUFC12733</strain>
    </source>
</reference>
<evidence type="ECO:0000313" key="2">
    <source>
        <dbReference type="Proteomes" id="UP000076738"/>
    </source>
</evidence>
<dbReference type="Gene3D" id="1.20.910.10">
    <property type="entry name" value="Heme oxygenase-like"/>
    <property type="match status" value="1"/>
</dbReference>
<dbReference type="GO" id="GO:0004392">
    <property type="term" value="F:heme oxygenase (decyclizing) activity"/>
    <property type="evidence" value="ECO:0007669"/>
    <property type="project" value="InterPro"/>
</dbReference>
<gene>
    <name evidence="1" type="ORF">CALVIDRAFT_563967</name>
</gene>
<proteinExistence type="predicted"/>
<dbReference type="CDD" id="cd19165">
    <property type="entry name" value="HemeO"/>
    <property type="match status" value="1"/>
</dbReference>